<proteinExistence type="predicted"/>
<feature type="signal peptide" evidence="1">
    <location>
        <begin position="1"/>
        <end position="21"/>
    </location>
</feature>
<dbReference type="RefSeq" id="WP_282714839.1">
    <property type="nucleotide sequence ID" value="NZ_JASCRZ010000001.1"/>
</dbReference>
<dbReference type="InterPro" id="IPR045670">
    <property type="entry name" value="DUF5916"/>
</dbReference>
<evidence type="ECO:0000313" key="4">
    <source>
        <dbReference type="EMBL" id="MDI5893601.1"/>
    </source>
</evidence>
<reference evidence="4 5" key="1">
    <citation type="submission" date="2023-04" db="EMBL/GenBank/DDBJ databases">
        <title>Two novel species of Flavobacterium.</title>
        <authorList>
            <person name="Liu Q."/>
            <person name="Xin Y.-H."/>
        </authorList>
    </citation>
    <scope>NUCLEOTIDE SEQUENCE [LARGE SCALE GENOMIC DNA]</scope>
    <source>
        <strain evidence="4 5">LB1P51</strain>
    </source>
</reference>
<dbReference type="Gene3D" id="2.60.40.1190">
    <property type="match status" value="1"/>
</dbReference>
<evidence type="ECO:0000259" key="2">
    <source>
        <dbReference type="Pfam" id="PF06452"/>
    </source>
</evidence>
<gene>
    <name evidence="4" type="ORF">QLS65_01755</name>
</gene>
<feature type="domain" description="Carbohydrate-binding" evidence="2">
    <location>
        <begin position="37"/>
        <end position="192"/>
    </location>
</feature>
<dbReference type="SUPFAM" id="SSF49344">
    <property type="entry name" value="CBD9-like"/>
    <property type="match status" value="1"/>
</dbReference>
<name>A0ABT6V5U0_9FLAO</name>
<dbReference type="EMBL" id="JASCRZ010000001">
    <property type="protein sequence ID" value="MDI5893601.1"/>
    <property type="molecule type" value="Genomic_DNA"/>
</dbReference>
<sequence>MSKLHSIAIFCLIFFSYTAYSQKKTLQAKSITENITIDGKINEEIWESASVATNFVMFEPDNGKPISNDKRTEVKVLYDNNAIYIAALLYDNEPEKIQREITKRDVFGVSDHFSVYINGFNDGQQDFRFFVSAAGVQMDCLAIEDSEDFTWDAIWDSEVTVTEFGWVVEMKIPYAALRFSKADKQTWGLNFMREIKRDVQKYTWNRIDTKIGAVIPQAGILQGIESIQTPTRLFLIPYSSAYYQQSNIGSDTTLKAGLDIKYGINDSFTLDAILVPDFGQTKFDNAILNLEPFEQQLEENRPFFTEGTDLFNKGGLFYSRRIGGAPSTEPATAANEEITNYPSTVDLLNAVKISGRTEKGFGIGFLNAVTERTKATILNNETGEVRKEVIEPLTNYNMLVLDQRFNQNSSVSFVNANTTRNGGFRDANASALLFDLNTKENTYNLYGDFKYSSINTVEDYDGFKTEIGFAKTSGKYRYGFSGKYVSENYDVNDLGINFYSNYHNAYANGSYRIVNPTKVFNTFKINQYINFEIDNTSKKLQTGAFGTEIKATTLQNDYLEFVVEFSPFKTFDFYEPREYGKYVFLPEKVFTAINFATNDNNPFTLVVQPSLSKFNENDRNVYGFYISPKYRFNDRLSIAYVLDYFNETNDRGWVDSDNTGIIFAERNRETAQNDFTGKYALNNRMTINLTARYYWSYSKNHQFFTLQNSGYLTPNNTYSQNKDRNFNSWNFDLSYSWWFAPGSEISILYRNYGLERASIVEKDLSKNLKSIFNSDLTNVLSISIRYFIDYNAVKNKF</sequence>
<feature type="chain" id="PRO_5047373684" evidence="1">
    <location>
        <begin position="22"/>
        <end position="797"/>
    </location>
</feature>
<comment type="caution">
    <text evidence="4">The sequence shown here is derived from an EMBL/GenBank/DDBJ whole genome shotgun (WGS) entry which is preliminary data.</text>
</comment>
<keyword evidence="1" id="KW-0732">Signal</keyword>
<dbReference type="Pfam" id="PF06452">
    <property type="entry name" value="CBM9_1"/>
    <property type="match status" value="1"/>
</dbReference>
<dbReference type="InterPro" id="IPR010502">
    <property type="entry name" value="Carb-bd_dom_fam9"/>
</dbReference>
<dbReference type="CDD" id="cd09618">
    <property type="entry name" value="CBM9_like_2"/>
    <property type="match status" value="1"/>
</dbReference>
<evidence type="ECO:0000313" key="5">
    <source>
        <dbReference type="Proteomes" id="UP001243403"/>
    </source>
</evidence>
<evidence type="ECO:0000256" key="1">
    <source>
        <dbReference type="SAM" id="SignalP"/>
    </source>
</evidence>
<dbReference type="Pfam" id="PF19313">
    <property type="entry name" value="DUF5916"/>
    <property type="match status" value="1"/>
</dbReference>
<dbReference type="Proteomes" id="UP001243403">
    <property type="component" value="Unassembled WGS sequence"/>
</dbReference>
<keyword evidence="5" id="KW-1185">Reference proteome</keyword>
<accession>A0ABT6V5U0</accession>
<evidence type="ECO:0000259" key="3">
    <source>
        <dbReference type="Pfam" id="PF19313"/>
    </source>
</evidence>
<organism evidence="4 5">
    <name type="scientific">Flavobacterium algoritolerans</name>
    <dbReference type="NCBI Taxonomy" id="3041254"/>
    <lineage>
        <taxon>Bacteria</taxon>
        <taxon>Pseudomonadati</taxon>
        <taxon>Bacteroidota</taxon>
        <taxon>Flavobacteriia</taxon>
        <taxon>Flavobacteriales</taxon>
        <taxon>Flavobacteriaceae</taxon>
        <taxon>Flavobacterium</taxon>
    </lineage>
</organism>
<protein>
    <submittedName>
        <fullName evidence="4">DUF5916 domain-containing protein</fullName>
    </submittedName>
</protein>
<feature type="domain" description="DUF5916" evidence="3">
    <location>
        <begin position="229"/>
        <end position="797"/>
    </location>
</feature>